<dbReference type="GO" id="GO:0009432">
    <property type="term" value="P:SOS response"/>
    <property type="evidence" value="ECO:0007669"/>
    <property type="project" value="TreeGrafter"/>
</dbReference>
<evidence type="ECO:0000313" key="12">
    <source>
        <dbReference type="EMBL" id="ADK68219.1"/>
    </source>
</evidence>
<dbReference type="RefSeq" id="WP_013251971.1">
    <property type="nucleotide sequence ID" value="NC_014363.1"/>
</dbReference>
<dbReference type="GO" id="GO:0006310">
    <property type="term" value="P:DNA recombination"/>
    <property type="evidence" value="ECO:0007669"/>
    <property type="project" value="InterPro"/>
</dbReference>
<feature type="domain" description="RecF/RecN/SMC N-terminal" evidence="11">
    <location>
        <begin position="3"/>
        <end position="496"/>
    </location>
</feature>
<name>E1QVR6_OLSUV</name>
<reference evidence="12 13" key="1">
    <citation type="journal article" date="2010" name="Stand. Genomic Sci.">
        <title>Complete genome sequence of Olsenella uli type strain (VPI D76D-27C).</title>
        <authorList>
            <person name="Goker M."/>
            <person name="Held B."/>
            <person name="Lucas S."/>
            <person name="Nolan M."/>
            <person name="Yasawong M."/>
            <person name="Glavina Del Rio T."/>
            <person name="Tice H."/>
            <person name="Cheng J.F."/>
            <person name="Bruce D."/>
            <person name="Detter J.C."/>
            <person name="Tapia R."/>
            <person name="Han C."/>
            <person name="Goodwin L."/>
            <person name="Pitluck S."/>
            <person name="Liolios K."/>
            <person name="Ivanova N."/>
            <person name="Mavromatis K."/>
            <person name="Mikhailova N."/>
            <person name="Pati A."/>
            <person name="Chen A."/>
            <person name="Palaniappan K."/>
            <person name="Land M."/>
            <person name="Hauser L."/>
            <person name="Chang Y.J."/>
            <person name="Jeffries C.D."/>
            <person name="Rohde M."/>
            <person name="Sikorski J."/>
            <person name="Pukall R."/>
            <person name="Woyke T."/>
            <person name="Bristow J."/>
            <person name="Eisen J.A."/>
            <person name="Markowitz V."/>
            <person name="Hugenholtz P."/>
            <person name="Kyrpides N.C."/>
            <person name="Klenk H.P."/>
            <person name="Lapidus A."/>
        </authorList>
    </citation>
    <scope>NUCLEOTIDE SEQUENCE [LARGE SCALE GENOMIC DNA]</scope>
    <source>
        <strain evidence="13">ATCC 49627 / DSM 7084 / CIP 109912 / JCM 12494 / NCIMB 702895 / VPI D76D-27C</strain>
    </source>
</reference>
<evidence type="ECO:0000256" key="3">
    <source>
        <dbReference type="ARBA" id="ARBA00021315"/>
    </source>
</evidence>
<gene>
    <name evidence="12" type="ordered locus">Olsu_1109</name>
</gene>
<dbReference type="CDD" id="cd03241">
    <property type="entry name" value="ABC_RecN"/>
    <property type="match status" value="1"/>
</dbReference>
<evidence type="ECO:0000259" key="11">
    <source>
        <dbReference type="Pfam" id="PF02463"/>
    </source>
</evidence>
<dbReference type="NCBIfam" id="TIGR00634">
    <property type="entry name" value="recN"/>
    <property type="match status" value="1"/>
</dbReference>
<sequence>MIDELHVQDVALIRDATIAPAPGLTVLTGETGAGKSALLSSIQLLMGERSDASAVREGADGLVVEGRVFLSASDAEGVVVRRRVEAEGRGRVEIDGRMASVRELAQGVGSTIDLCGQHEHQRLMQVASHVELLDAWAGEAASVPLAAYQDCLAHARAAAAELERVREMSRGADERFDEASFVLRRIDEVGLREGEYEELEETLPRAEHAEALLRAAGGARDGLSGDEGVSDALSSAIALLRGAASYDTRLSSLADRLESSLIDIEDVAGDLRRYEDSVDFDPETLDRLQARMSQIQGLLRSWGPRIQDVLDHRRWAAELVDAARDGEGLVRQAQEALDAAERDLARSADALDAARADSAPRLARAVTEQMAFLEMGTAELEVCQERLDRAQWSSQGPSRIELMYRPAAGLTARPLRRIASGGEASRVMLACKVVLGDADGIDTLVFDEVDAGVGGATAVALAQVLSHLAQSHQVIVVTHLAQVAVVGDRHYLVSKVGDAVPETTIEEISGDERVEEVARMLSGDQTQTSLDHAREMLAAAASQKIR</sequence>
<dbReference type="PATRIC" id="fig|633147.7.peg.433"/>
<protein>
    <recommendedName>
        <fullName evidence="3 9">DNA repair protein RecN</fullName>
    </recommendedName>
    <alternativeName>
        <fullName evidence="8 9">Recombination protein N</fullName>
    </alternativeName>
</protein>
<dbReference type="GO" id="GO:0005524">
    <property type="term" value="F:ATP binding"/>
    <property type="evidence" value="ECO:0007669"/>
    <property type="project" value="UniProtKB-KW"/>
</dbReference>
<keyword evidence="4" id="KW-0547">Nucleotide-binding</keyword>
<dbReference type="Proteomes" id="UP000000333">
    <property type="component" value="Chromosome"/>
</dbReference>
<dbReference type="HOGENOM" id="CLU_018297_3_0_11"/>
<dbReference type="InterPro" id="IPR003395">
    <property type="entry name" value="RecF/RecN/SMC_N"/>
</dbReference>
<evidence type="ECO:0000313" key="13">
    <source>
        <dbReference type="Proteomes" id="UP000000333"/>
    </source>
</evidence>
<evidence type="ECO:0000256" key="5">
    <source>
        <dbReference type="ARBA" id="ARBA00022763"/>
    </source>
</evidence>
<dbReference type="KEGG" id="ols:Olsu_1109"/>
<evidence type="ECO:0000256" key="9">
    <source>
        <dbReference type="PIRNR" id="PIRNR003128"/>
    </source>
</evidence>
<evidence type="ECO:0000256" key="1">
    <source>
        <dbReference type="ARBA" id="ARBA00003618"/>
    </source>
</evidence>
<dbReference type="SUPFAM" id="SSF52540">
    <property type="entry name" value="P-loop containing nucleoside triphosphate hydrolases"/>
    <property type="match status" value="1"/>
</dbReference>
<evidence type="ECO:0000256" key="2">
    <source>
        <dbReference type="ARBA" id="ARBA00009441"/>
    </source>
</evidence>
<dbReference type="Gene3D" id="3.40.50.300">
    <property type="entry name" value="P-loop containing nucleotide triphosphate hydrolases"/>
    <property type="match status" value="2"/>
</dbReference>
<evidence type="ECO:0000256" key="10">
    <source>
        <dbReference type="SAM" id="Coils"/>
    </source>
</evidence>
<dbReference type="PIRSF" id="PIRSF003128">
    <property type="entry name" value="RecN"/>
    <property type="match status" value="1"/>
</dbReference>
<dbReference type="OrthoDB" id="9806954at2"/>
<dbReference type="AlphaFoldDB" id="E1QVR6"/>
<dbReference type="Pfam" id="PF02463">
    <property type="entry name" value="SMC_N"/>
    <property type="match status" value="1"/>
</dbReference>
<keyword evidence="5 9" id="KW-0227">DNA damage</keyword>
<dbReference type="InterPro" id="IPR004604">
    <property type="entry name" value="DNA_recomb/repair_RecN"/>
</dbReference>
<proteinExistence type="inferred from homology"/>
<dbReference type="eggNOG" id="COG0497">
    <property type="taxonomic scope" value="Bacteria"/>
</dbReference>
<dbReference type="STRING" id="633147.Olsu_1109"/>
<comment type="function">
    <text evidence="1 9">May be involved in recombinational repair of damaged DNA.</text>
</comment>
<dbReference type="PANTHER" id="PTHR11059:SF0">
    <property type="entry name" value="DNA REPAIR PROTEIN RECN"/>
    <property type="match status" value="1"/>
</dbReference>
<comment type="similarity">
    <text evidence="2 9">Belongs to the RecN family.</text>
</comment>
<keyword evidence="13" id="KW-1185">Reference proteome</keyword>
<organism evidence="12 13">
    <name type="scientific">Olsenella uli (strain ATCC 49627 / DSM 7084 / CCUG 31166 / CIP 109912 / JCM 12494 / LMG 11480 / NCIMB 702895 / VPI D76D-27C)</name>
    <name type="common">Lactobacillus uli</name>
    <dbReference type="NCBI Taxonomy" id="633147"/>
    <lineage>
        <taxon>Bacteria</taxon>
        <taxon>Bacillati</taxon>
        <taxon>Actinomycetota</taxon>
        <taxon>Coriobacteriia</taxon>
        <taxon>Coriobacteriales</taxon>
        <taxon>Atopobiaceae</taxon>
        <taxon>Olsenella</taxon>
    </lineage>
</organism>
<dbReference type="GO" id="GO:0006281">
    <property type="term" value="P:DNA repair"/>
    <property type="evidence" value="ECO:0007669"/>
    <property type="project" value="UniProtKB-KW"/>
</dbReference>
<evidence type="ECO:0000256" key="7">
    <source>
        <dbReference type="ARBA" id="ARBA00023204"/>
    </source>
</evidence>
<dbReference type="GO" id="GO:0043590">
    <property type="term" value="C:bacterial nucleoid"/>
    <property type="evidence" value="ECO:0007669"/>
    <property type="project" value="TreeGrafter"/>
</dbReference>
<dbReference type="EMBL" id="CP002106">
    <property type="protein sequence ID" value="ADK68219.1"/>
    <property type="molecule type" value="Genomic_DNA"/>
</dbReference>
<dbReference type="GeneID" id="78512532"/>
<keyword evidence="10" id="KW-0175">Coiled coil</keyword>
<evidence type="ECO:0000256" key="6">
    <source>
        <dbReference type="ARBA" id="ARBA00022840"/>
    </source>
</evidence>
<dbReference type="InterPro" id="IPR027417">
    <property type="entry name" value="P-loop_NTPase"/>
</dbReference>
<feature type="coiled-coil region" evidence="10">
    <location>
        <begin position="323"/>
        <end position="357"/>
    </location>
</feature>
<evidence type="ECO:0000256" key="8">
    <source>
        <dbReference type="ARBA" id="ARBA00033408"/>
    </source>
</evidence>
<evidence type="ECO:0000256" key="4">
    <source>
        <dbReference type="ARBA" id="ARBA00022741"/>
    </source>
</evidence>
<dbReference type="PANTHER" id="PTHR11059">
    <property type="entry name" value="DNA REPAIR PROTEIN RECN"/>
    <property type="match status" value="1"/>
</dbReference>
<keyword evidence="7 9" id="KW-0234">DNA repair</keyword>
<keyword evidence="6" id="KW-0067">ATP-binding</keyword>
<accession>E1QVR6</accession>